<organism evidence="2 3">
    <name type="scientific">Dipteronia sinensis</name>
    <dbReference type="NCBI Taxonomy" id="43782"/>
    <lineage>
        <taxon>Eukaryota</taxon>
        <taxon>Viridiplantae</taxon>
        <taxon>Streptophyta</taxon>
        <taxon>Embryophyta</taxon>
        <taxon>Tracheophyta</taxon>
        <taxon>Spermatophyta</taxon>
        <taxon>Magnoliopsida</taxon>
        <taxon>eudicotyledons</taxon>
        <taxon>Gunneridae</taxon>
        <taxon>Pentapetalae</taxon>
        <taxon>rosids</taxon>
        <taxon>malvids</taxon>
        <taxon>Sapindales</taxon>
        <taxon>Sapindaceae</taxon>
        <taxon>Hippocastanoideae</taxon>
        <taxon>Acereae</taxon>
        <taxon>Dipteronia</taxon>
    </lineage>
</organism>
<reference evidence="2" key="1">
    <citation type="journal article" date="2023" name="Plant J.">
        <title>Genome sequences and population genomics provide insights into the demographic history, inbreeding, and mutation load of two 'living fossil' tree species of Dipteronia.</title>
        <authorList>
            <person name="Feng Y."/>
            <person name="Comes H.P."/>
            <person name="Chen J."/>
            <person name="Zhu S."/>
            <person name="Lu R."/>
            <person name="Zhang X."/>
            <person name="Li P."/>
            <person name="Qiu J."/>
            <person name="Olsen K.M."/>
            <person name="Qiu Y."/>
        </authorList>
    </citation>
    <scope>NUCLEOTIDE SEQUENCE</scope>
    <source>
        <strain evidence="2">NBL</strain>
    </source>
</reference>
<name>A0AAE0E822_9ROSI</name>
<keyword evidence="3" id="KW-1185">Reference proteome</keyword>
<gene>
    <name evidence="2" type="ORF">Dsin_012304</name>
</gene>
<comment type="caution">
    <text evidence="2">The sequence shown here is derived from an EMBL/GenBank/DDBJ whole genome shotgun (WGS) entry which is preliminary data.</text>
</comment>
<sequence>MAILKDLRLVMDTGLVPATLKSDALSTVNAIRLKVVPSTEPPSKHQVTNPNRRQLDPPPDALPLADQSGAAAIIISDTVGELVRLKFIFCLCCNWREFLEAIFVAFTEKIDKNKNTSKQTSCFGKTYEEVSRTTKVMPGILAMQLRDII</sequence>
<protein>
    <submittedName>
        <fullName evidence="2">Uncharacterized protein</fullName>
    </submittedName>
</protein>
<dbReference type="AlphaFoldDB" id="A0AAE0E822"/>
<evidence type="ECO:0000313" key="2">
    <source>
        <dbReference type="EMBL" id="KAK3218334.1"/>
    </source>
</evidence>
<proteinExistence type="predicted"/>
<evidence type="ECO:0000256" key="1">
    <source>
        <dbReference type="SAM" id="MobiDB-lite"/>
    </source>
</evidence>
<accession>A0AAE0E822</accession>
<dbReference type="Proteomes" id="UP001281410">
    <property type="component" value="Unassembled WGS sequence"/>
</dbReference>
<feature type="region of interest" description="Disordered" evidence="1">
    <location>
        <begin position="39"/>
        <end position="59"/>
    </location>
</feature>
<evidence type="ECO:0000313" key="3">
    <source>
        <dbReference type="Proteomes" id="UP001281410"/>
    </source>
</evidence>
<dbReference type="EMBL" id="JANJYJ010000004">
    <property type="protein sequence ID" value="KAK3218334.1"/>
    <property type="molecule type" value="Genomic_DNA"/>
</dbReference>